<evidence type="ECO:0000313" key="2">
    <source>
        <dbReference type="EMBL" id="OJA16505.1"/>
    </source>
</evidence>
<keyword evidence="1" id="KW-1133">Transmembrane helix</keyword>
<name>A0A1J8QSU4_9AGAM</name>
<keyword evidence="1" id="KW-0472">Membrane</keyword>
<organism evidence="2 3">
    <name type="scientific">Rhizopogon vesiculosus</name>
    <dbReference type="NCBI Taxonomy" id="180088"/>
    <lineage>
        <taxon>Eukaryota</taxon>
        <taxon>Fungi</taxon>
        <taxon>Dikarya</taxon>
        <taxon>Basidiomycota</taxon>
        <taxon>Agaricomycotina</taxon>
        <taxon>Agaricomycetes</taxon>
        <taxon>Agaricomycetidae</taxon>
        <taxon>Boletales</taxon>
        <taxon>Suillineae</taxon>
        <taxon>Rhizopogonaceae</taxon>
        <taxon>Rhizopogon</taxon>
    </lineage>
</organism>
<dbReference type="Proteomes" id="UP000183567">
    <property type="component" value="Unassembled WGS sequence"/>
</dbReference>
<keyword evidence="3" id="KW-1185">Reference proteome</keyword>
<sequence>MLEVVQPNASSTLCLSYFAVCTYIGMLAMFFAECIFVVRAYIVWEKRIMVITIISITAYMIPIVIFFQDVISSVSGAYISDYLPVQLFTYGRSIQENAGSQG</sequence>
<keyword evidence="1" id="KW-0812">Transmembrane</keyword>
<comment type="caution">
    <text evidence="2">The sequence shown here is derived from an EMBL/GenBank/DDBJ whole genome shotgun (WGS) entry which is preliminary data.</text>
</comment>
<dbReference type="OrthoDB" id="2678403at2759"/>
<dbReference type="AlphaFoldDB" id="A0A1J8QSU4"/>
<accession>A0A1J8QSU4</accession>
<evidence type="ECO:0000256" key="1">
    <source>
        <dbReference type="SAM" id="Phobius"/>
    </source>
</evidence>
<gene>
    <name evidence="2" type="ORF">AZE42_13858</name>
</gene>
<feature type="transmembrane region" description="Helical" evidence="1">
    <location>
        <begin position="15"/>
        <end position="36"/>
    </location>
</feature>
<feature type="transmembrane region" description="Helical" evidence="1">
    <location>
        <begin position="48"/>
        <end position="67"/>
    </location>
</feature>
<protein>
    <submittedName>
        <fullName evidence="2">Uncharacterized protein</fullName>
    </submittedName>
</protein>
<dbReference type="EMBL" id="LVVM01002521">
    <property type="protein sequence ID" value="OJA16505.1"/>
    <property type="molecule type" value="Genomic_DNA"/>
</dbReference>
<proteinExistence type="predicted"/>
<reference evidence="2 3" key="1">
    <citation type="submission" date="2016-03" db="EMBL/GenBank/DDBJ databases">
        <title>Comparative genomics of the ectomycorrhizal sister species Rhizopogon vinicolor and Rhizopogon vesiculosus (Basidiomycota: Boletales) reveals a divergence of the mating type B locus.</title>
        <authorList>
            <person name="Mujic A.B."/>
            <person name="Kuo A."/>
            <person name="Tritt A."/>
            <person name="Lipzen A."/>
            <person name="Chen C."/>
            <person name="Johnson J."/>
            <person name="Sharma A."/>
            <person name="Barry K."/>
            <person name="Grigoriev I.V."/>
            <person name="Spatafora J.W."/>
        </authorList>
    </citation>
    <scope>NUCLEOTIDE SEQUENCE [LARGE SCALE GENOMIC DNA]</scope>
    <source>
        <strain evidence="2 3">AM-OR11-056</strain>
    </source>
</reference>
<evidence type="ECO:0000313" key="3">
    <source>
        <dbReference type="Proteomes" id="UP000183567"/>
    </source>
</evidence>